<comment type="caution">
    <text evidence="2">The sequence shown here is derived from an EMBL/GenBank/DDBJ whole genome shotgun (WGS) entry which is preliminary data.</text>
</comment>
<proteinExistence type="predicted"/>
<dbReference type="Proteomes" id="UP000177785">
    <property type="component" value="Unassembled WGS sequence"/>
</dbReference>
<name>A0A1G2G700_9BACT</name>
<dbReference type="Pfam" id="PF24722">
    <property type="entry name" value="DUF7674"/>
    <property type="match status" value="1"/>
</dbReference>
<gene>
    <name evidence="2" type="ORF">A2756_04475</name>
</gene>
<reference evidence="2 3" key="1">
    <citation type="journal article" date="2016" name="Nat. Commun.">
        <title>Thousands of microbial genomes shed light on interconnected biogeochemical processes in an aquifer system.</title>
        <authorList>
            <person name="Anantharaman K."/>
            <person name="Brown C.T."/>
            <person name="Hug L.A."/>
            <person name="Sharon I."/>
            <person name="Castelle C.J."/>
            <person name="Probst A.J."/>
            <person name="Thomas B.C."/>
            <person name="Singh A."/>
            <person name="Wilkins M.J."/>
            <person name="Karaoz U."/>
            <person name="Brodie E.L."/>
            <person name="Williams K.H."/>
            <person name="Hubbard S.S."/>
            <person name="Banfield J.F."/>
        </authorList>
    </citation>
    <scope>NUCLEOTIDE SEQUENCE [LARGE SCALE GENOMIC DNA]</scope>
</reference>
<dbReference type="STRING" id="1802115.A2756_04475"/>
<protein>
    <recommendedName>
        <fullName evidence="1">DUF7674 domain-containing protein</fullName>
    </recommendedName>
</protein>
<dbReference type="EMBL" id="MHNL01000003">
    <property type="protein sequence ID" value="OGZ46025.1"/>
    <property type="molecule type" value="Genomic_DNA"/>
</dbReference>
<organism evidence="2 3">
    <name type="scientific">Candidatus Ryanbacteria bacterium RIFCSPHIGHO2_01_FULL_48_27</name>
    <dbReference type="NCBI Taxonomy" id="1802115"/>
    <lineage>
        <taxon>Bacteria</taxon>
        <taxon>Candidatus Ryaniibacteriota</taxon>
    </lineage>
</organism>
<dbReference type="AlphaFoldDB" id="A0A1G2G700"/>
<evidence type="ECO:0000313" key="2">
    <source>
        <dbReference type="EMBL" id="OGZ46025.1"/>
    </source>
</evidence>
<evidence type="ECO:0000313" key="3">
    <source>
        <dbReference type="Proteomes" id="UP000177785"/>
    </source>
</evidence>
<sequence>MQINRGNIVKKFLELFPQFTREPSFGNEDYSEIPYVFFGSVNTTLSTYVEQKENLALATAVIHWMDEIYNTPETDDYIRDMCAIEFFECADGSKEYAQFLLDLLTGRANIDFRRHNYIVENGGLLDPNTGEIMKYAGMNTPSQKTGKFITDIK</sequence>
<feature type="domain" description="DUF7674" evidence="1">
    <location>
        <begin position="10"/>
        <end position="103"/>
    </location>
</feature>
<dbReference type="InterPro" id="IPR056091">
    <property type="entry name" value="DUF7674"/>
</dbReference>
<accession>A0A1G2G700</accession>
<evidence type="ECO:0000259" key="1">
    <source>
        <dbReference type="Pfam" id="PF24722"/>
    </source>
</evidence>